<dbReference type="SUPFAM" id="SSF51735">
    <property type="entry name" value="NAD(P)-binding Rossmann-fold domains"/>
    <property type="match status" value="1"/>
</dbReference>
<dbReference type="Gene3D" id="3.40.50.720">
    <property type="entry name" value="NAD(P)-binding Rossmann-like Domain"/>
    <property type="match status" value="1"/>
</dbReference>
<dbReference type="Pfam" id="PF13460">
    <property type="entry name" value="NAD_binding_10"/>
    <property type="match status" value="1"/>
</dbReference>
<name>A0A7Z2VMA3_9BACL</name>
<dbReference type="KEGG" id="cheb:HH215_23970"/>
<accession>A0A7Z2VMA3</accession>
<proteinExistence type="predicted"/>
<evidence type="ECO:0000259" key="1">
    <source>
        <dbReference type="Pfam" id="PF13460"/>
    </source>
</evidence>
<evidence type="ECO:0000313" key="2">
    <source>
        <dbReference type="EMBL" id="QJD85931.1"/>
    </source>
</evidence>
<dbReference type="PANTHER" id="PTHR14097:SF7">
    <property type="entry name" value="OXIDOREDUCTASE HTATIP2"/>
    <property type="match status" value="1"/>
</dbReference>
<sequence length="220" mass="23797">MASPSKTAIVAGSTGLIGSHILSQLLADARYGKVIALSRKALPISHPKLQIVAVTLDSLSDVAPTLIADDWFCALGTTIRQAGSQEAFRKVDYDYPLALGKQAAASGAEQFLLVSAIGASSASSIFYSRVKGEVERDLCQLGLPKLHVFRPSLLLGERTEHRRVEKLWGVLMKGLNPLLLGRFRKYRAIQAADVATAMIRAANRPGKPGVHLYEGKQMFE</sequence>
<organism evidence="2 3">
    <name type="scientific">Cohnella herbarum</name>
    <dbReference type="NCBI Taxonomy" id="2728023"/>
    <lineage>
        <taxon>Bacteria</taxon>
        <taxon>Bacillati</taxon>
        <taxon>Bacillota</taxon>
        <taxon>Bacilli</taxon>
        <taxon>Bacillales</taxon>
        <taxon>Paenibacillaceae</taxon>
        <taxon>Cohnella</taxon>
    </lineage>
</organism>
<dbReference type="AlphaFoldDB" id="A0A7Z2VMA3"/>
<dbReference type="InterPro" id="IPR036291">
    <property type="entry name" value="NAD(P)-bd_dom_sf"/>
</dbReference>
<protein>
    <submittedName>
        <fullName evidence="2">NAD(P)H-binding protein</fullName>
    </submittedName>
</protein>
<reference evidence="2 3" key="1">
    <citation type="submission" date="2020-04" db="EMBL/GenBank/DDBJ databases">
        <title>Genome sequencing of novel species.</title>
        <authorList>
            <person name="Heo J."/>
            <person name="Kim S.-J."/>
            <person name="Kim J.-S."/>
            <person name="Hong S.-B."/>
            <person name="Kwon S.-W."/>
        </authorList>
    </citation>
    <scope>NUCLEOTIDE SEQUENCE [LARGE SCALE GENOMIC DNA]</scope>
    <source>
        <strain evidence="2 3">MFER-1</strain>
    </source>
</reference>
<dbReference type="PANTHER" id="PTHR14097">
    <property type="entry name" value="OXIDOREDUCTASE HTATIP2"/>
    <property type="match status" value="1"/>
</dbReference>
<gene>
    <name evidence="2" type="ORF">HH215_23970</name>
</gene>
<evidence type="ECO:0000313" key="3">
    <source>
        <dbReference type="Proteomes" id="UP000502248"/>
    </source>
</evidence>
<keyword evidence="3" id="KW-1185">Reference proteome</keyword>
<dbReference type="EMBL" id="CP051680">
    <property type="protein sequence ID" value="QJD85931.1"/>
    <property type="molecule type" value="Genomic_DNA"/>
</dbReference>
<dbReference type="Proteomes" id="UP000502248">
    <property type="component" value="Chromosome"/>
</dbReference>
<feature type="domain" description="NAD(P)-binding" evidence="1">
    <location>
        <begin position="12"/>
        <end position="122"/>
    </location>
</feature>
<dbReference type="RefSeq" id="WP_169282183.1">
    <property type="nucleotide sequence ID" value="NZ_CP051680.1"/>
</dbReference>
<dbReference type="InterPro" id="IPR016040">
    <property type="entry name" value="NAD(P)-bd_dom"/>
</dbReference>